<reference evidence="5 6" key="1">
    <citation type="submission" date="2023-12" db="EMBL/GenBank/DDBJ databases">
        <title>A high-quality genome assembly for Dillenia turbinata (Dilleniales).</title>
        <authorList>
            <person name="Chanderbali A."/>
        </authorList>
    </citation>
    <scope>NUCLEOTIDE SEQUENCE [LARGE SCALE GENOMIC DNA]</scope>
    <source>
        <strain evidence="5">LSX21</strain>
        <tissue evidence="5">Leaf</tissue>
    </source>
</reference>
<dbReference type="SUPFAM" id="SSF53335">
    <property type="entry name" value="S-adenosyl-L-methionine-dependent methyltransferases"/>
    <property type="match status" value="1"/>
</dbReference>
<evidence type="ECO:0000256" key="1">
    <source>
        <dbReference type="ARBA" id="ARBA00022603"/>
    </source>
</evidence>
<keyword evidence="2" id="KW-0808">Transferase</keyword>
<evidence type="ECO:0000313" key="5">
    <source>
        <dbReference type="EMBL" id="KAK6944861.1"/>
    </source>
</evidence>
<evidence type="ECO:0000256" key="3">
    <source>
        <dbReference type="ARBA" id="ARBA00022691"/>
    </source>
</evidence>
<evidence type="ECO:0000313" key="6">
    <source>
        <dbReference type="Proteomes" id="UP001370490"/>
    </source>
</evidence>
<accession>A0AAN8WBH2</accession>
<dbReference type="Pfam" id="PF01596">
    <property type="entry name" value="Methyltransf_3"/>
    <property type="match status" value="1"/>
</dbReference>
<comment type="similarity">
    <text evidence="4">Belongs to the class I-like SAM-binding methyltransferase superfamily. Cation-dependent O-methyltransferase family.</text>
</comment>
<dbReference type="EMBL" id="JBAMMX010000003">
    <property type="protein sequence ID" value="KAK6944861.1"/>
    <property type="molecule type" value="Genomic_DNA"/>
</dbReference>
<protein>
    <submittedName>
        <fullName evidence="5">Class I-like SAM-dependent O-methyltransferase</fullName>
    </submittedName>
</protein>
<dbReference type="PANTHER" id="PTHR10509">
    <property type="entry name" value="O-METHYLTRANSFERASE-RELATED"/>
    <property type="match status" value="1"/>
</dbReference>
<keyword evidence="3" id="KW-0949">S-adenosyl-L-methionine</keyword>
<dbReference type="GO" id="GO:0032259">
    <property type="term" value="P:methylation"/>
    <property type="evidence" value="ECO:0007669"/>
    <property type="project" value="UniProtKB-KW"/>
</dbReference>
<name>A0AAN8WBH2_9MAGN</name>
<organism evidence="5 6">
    <name type="scientific">Dillenia turbinata</name>
    <dbReference type="NCBI Taxonomy" id="194707"/>
    <lineage>
        <taxon>Eukaryota</taxon>
        <taxon>Viridiplantae</taxon>
        <taxon>Streptophyta</taxon>
        <taxon>Embryophyta</taxon>
        <taxon>Tracheophyta</taxon>
        <taxon>Spermatophyta</taxon>
        <taxon>Magnoliopsida</taxon>
        <taxon>eudicotyledons</taxon>
        <taxon>Gunneridae</taxon>
        <taxon>Pentapetalae</taxon>
        <taxon>Dilleniales</taxon>
        <taxon>Dilleniaceae</taxon>
        <taxon>Dillenia</taxon>
    </lineage>
</organism>
<dbReference type="InterPro" id="IPR029063">
    <property type="entry name" value="SAM-dependent_MTases_sf"/>
</dbReference>
<dbReference type="Proteomes" id="UP001370490">
    <property type="component" value="Unassembled WGS sequence"/>
</dbReference>
<dbReference type="Gene3D" id="3.40.50.150">
    <property type="entry name" value="Vaccinia Virus protein VP39"/>
    <property type="match status" value="1"/>
</dbReference>
<proteinExistence type="inferred from homology"/>
<evidence type="ECO:0000256" key="4">
    <source>
        <dbReference type="ARBA" id="ARBA00023453"/>
    </source>
</evidence>
<keyword evidence="6" id="KW-1185">Reference proteome</keyword>
<dbReference type="CDD" id="cd02440">
    <property type="entry name" value="AdoMet_MTases"/>
    <property type="match status" value="1"/>
</dbReference>
<evidence type="ECO:0000256" key="2">
    <source>
        <dbReference type="ARBA" id="ARBA00022679"/>
    </source>
</evidence>
<dbReference type="GO" id="GO:0008171">
    <property type="term" value="F:O-methyltransferase activity"/>
    <property type="evidence" value="ECO:0007669"/>
    <property type="project" value="InterPro"/>
</dbReference>
<dbReference type="PANTHER" id="PTHR10509:SF82">
    <property type="entry name" value="CAFFEOYL-COA O-METHYLTRANSFERASE-LIKE"/>
    <property type="match status" value="1"/>
</dbReference>
<dbReference type="InterPro" id="IPR002935">
    <property type="entry name" value="SAM_O-MeTrfase"/>
</dbReference>
<sequence length="304" mass="34697">SLENQMENWAKQSEDPTKKLLHSEDLYKYILETSVYPREPEPLKELRNATASHPGLTFLLPCEIEFYQLQQGYNLEMKIFGNRVEKYHYTFQKSEKRGVDLLNYVCDIQIQHVMCRANMGTAPDAGQLMAMLLKLINAKRTIEVGVYTGYSLLVTALTIPHDGEIIAIDVNRETYEIGQPIIKKAGVGHKIKFFESPALAILDKLQEDPKNEGSFDFAFVDADKDNYKNYHERLMKLVKVGGILIYDNTLWGGTVAWAEEEIPKWMRTSTKHLLDLNRSLAADNRIEICQAAIGDGLTVCKRLH</sequence>
<dbReference type="GO" id="GO:0008757">
    <property type="term" value="F:S-adenosylmethionine-dependent methyltransferase activity"/>
    <property type="evidence" value="ECO:0007669"/>
    <property type="project" value="TreeGrafter"/>
</dbReference>
<dbReference type="InterPro" id="IPR050362">
    <property type="entry name" value="Cation-dep_OMT"/>
</dbReference>
<comment type="caution">
    <text evidence="5">The sequence shown here is derived from an EMBL/GenBank/DDBJ whole genome shotgun (WGS) entry which is preliminary data.</text>
</comment>
<dbReference type="AlphaFoldDB" id="A0AAN8WBH2"/>
<feature type="non-terminal residue" evidence="5">
    <location>
        <position position="1"/>
    </location>
</feature>
<keyword evidence="1" id="KW-0489">Methyltransferase</keyword>
<gene>
    <name evidence="5" type="ORF">RJ641_025963</name>
</gene>
<dbReference type="PROSITE" id="PS51682">
    <property type="entry name" value="SAM_OMT_I"/>
    <property type="match status" value="1"/>
</dbReference>